<sequence length="133" mass="14430">MIGNIEPAAGAKIEHVVLHTDPTRVQRFGAATHNAHRIHYDTAYARAEGLADRVVMAQLHGTLFFRAATRYVGDPDAVLSVGWRNRAPAYVGTTLTVTGTVREVHDDRIVLGLEERDSDGTLCAAGEAVVARR</sequence>
<dbReference type="KEGG" id="req:REQ_43430"/>
<organism evidence="1">
    <name type="scientific">Rhodococcus hoagii (strain 103S)</name>
    <name type="common">Rhodococcus equi</name>
    <dbReference type="NCBI Taxonomy" id="685727"/>
    <lineage>
        <taxon>Bacteria</taxon>
        <taxon>Bacillati</taxon>
        <taxon>Actinomycetota</taxon>
        <taxon>Actinomycetes</taxon>
        <taxon>Mycobacteriales</taxon>
        <taxon>Nocardiaceae</taxon>
        <taxon>Prescottella</taxon>
    </lineage>
</organism>
<dbReference type="InterPro" id="IPR052741">
    <property type="entry name" value="Mitochondrial_HTD2"/>
</dbReference>
<evidence type="ECO:0000313" key="2">
    <source>
        <dbReference type="Proteomes" id="UP000006892"/>
    </source>
</evidence>
<dbReference type="SUPFAM" id="SSF54637">
    <property type="entry name" value="Thioesterase/thiol ester dehydrase-isomerase"/>
    <property type="match status" value="1"/>
</dbReference>
<dbReference type="AlphaFoldDB" id="A0A3S5YCL5"/>
<dbReference type="PANTHER" id="PTHR28152:SF1">
    <property type="entry name" value="HYDROXYACYL-THIOESTER DEHYDRATASE TYPE 2, MITOCHONDRIAL"/>
    <property type="match status" value="1"/>
</dbReference>
<evidence type="ECO:0008006" key="3">
    <source>
        <dbReference type="Google" id="ProtNLM"/>
    </source>
</evidence>
<protein>
    <recommendedName>
        <fullName evidence="3">Acyl dehydratase</fullName>
    </recommendedName>
</protein>
<accession>A0A3S5YCL5</accession>
<gene>
    <name evidence="1" type="ordered locus">REQ_43430</name>
</gene>
<name>A0A3S5YCL5_RHOH1</name>
<dbReference type="PANTHER" id="PTHR28152">
    <property type="entry name" value="HYDROXYACYL-THIOESTER DEHYDRATASE TYPE 2, MITOCHONDRIAL"/>
    <property type="match status" value="1"/>
</dbReference>
<dbReference type="RefSeq" id="WP_013417408.1">
    <property type="nucleotide sequence ID" value="NC_014659.1"/>
</dbReference>
<dbReference type="GO" id="GO:0019171">
    <property type="term" value="F:(3R)-hydroxyacyl-[acyl-carrier-protein] dehydratase activity"/>
    <property type="evidence" value="ECO:0007669"/>
    <property type="project" value="TreeGrafter"/>
</dbReference>
<reference evidence="1" key="1">
    <citation type="journal article" date="2010" name="PLoS Genet.">
        <title>The genome of a pathogenic rhodococcus: cooptive virulence underpinned by key gene acquisitions.</title>
        <authorList>
            <person name="Letek M."/>
            <person name="Gonzalez P."/>
            <person name="Macarthur I."/>
            <person name="Rodriguez H."/>
            <person name="Freeman T.C."/>
            <person name="Valero-Rello A."/>
            <person name="Blanco M."/>
            <person name="Buckley T."/>
            <person name="Cherevach I."/>
            <person name="Fahey R."/>
            <person name="Hapeshi A."/>
            <person name="Holdstock J."/>
            <person name="Leadon D."/>
            <person name="Navas J."/>
            <person name="Ocampo A."/>
            <person name="Quail M.A."/>
            <person name="Sanders M."/>
            <person name="Scortti M.M."/>
            <person name="Prescott J.F."/>
            <person name="Fogarty U."/>
            <person name="Meijer W.G."/>
            <person name="Parkhill J."/>
            <person name="Bentley S.D."/>
            <person name="Vazquez-Boland J.A."/>
        </authorList>
    </citation>
    <scope>NUCLEOTIDE SEQUENCE [LARGE SCALE GENOMIC DNA]</scope>
    <source>
        <strain evidence="1 2">103S</strain>
    </source>
</reference>
<dbReference type="Proteomes" id="UP001154400">
    <property type="component" value="Chromosome"/>
</dbReference>
<proteinExistence type="predicted"/>
<dbReference type="EMBL" id="FN563149">
    <property type="protein sequence ID" value="CBH50307.1"/>
    <property type="molecule type" value="Genomic_DNA"/>
</dbReference>
<evidence type="ECO:0000313" key="1">
    <source>
        <dbReference type="EMBL" id="CBH50307.1"/>
    </source>
</evidence>
<dbReference type="InterPro" id="IPR029069">
    <property type="entry name" value="HotDog_dom_sf"/>
</dbReference>
<dbReference type="Gene3D" id="3.10.129.10">
    <property type="entry name" value="Hotdog Thioesterase"/>
    <property type="match status" value="1"/>
</dbReference>